<dbReference type="Proteomes" id="UP000824005">
    <property type="component" value="Unassembled WGS sequence"/>
</dbReference>
<accession>A0A9D2C7H5</accession>
<organism evidence="1 2">
    <name type="scientific">Candidatus Agrococcus pullicola</name>
    <dbReference type="NCBI Taxonomy" id="2838429"/>
    <lineage>
        <taxon>Bacteria</taxon>
        <taxon>Bacillati</taxon>
        <taxon>Actinomycetota</taxon>
        <taxon>Actinomycetes</taxon>
        <taxon>Micrococcales</taxon>
        <taxon>Microbacteriaceae</taxon>
        <taxon>Agrococcus</taxon>
    </lineage>
</organism>
<reference evidence="1" key="2">
    <citation type="submission" date="2021-04" db="EMBL/GenBank/DDBJ databases">
        <authorList>
            <person name="Gilroy R."/>
        </authorList>
    </citation>
    <scope>NUCLEOTIDE SEQUENCE</scope>
    <source>
        <strain evidence="1">ChiGjej1B1-98</strain>
    </source>
</reference>
<protein>
    <submittedName>
        <fullName evidence="1">Ribbon-helix-helix domain-containing protein</fullName>
    </submittedName>
</protein>
<dbReference type="GO" id="GO:0006355">
    <property type="term" value="P:regulation of DNA-templated transcription"/>
    <property type="evidence" value="ECO:0007669"/>
    <property type="project" value="InterPro"/>
</dbReference>
<dbReference type="CDD" id="cd22231">
    <property type="entry name" value="RHH_NikR_HicB-like"/>
    <property type="match status" value="1"/>
</dbReference>
<sequence length="77" mass="8581">MSATVNVRLPEHMVEFLDGLVRRGIVPNRTAAISAAIEREIRARQAMSDVEALQQHGPQDDLDELVAWSTDRAVIQD</sequence>
<dbReference type="InterPro" id="IPR013321">
    <property type="entry name" value="Arc_rbn_hlx_hlx"/>
</dbReference>
<dbReference type="InterPro" id="IPR010985">
    <property type="entry name" value="Ribbon_hlx_hlx"/>
</dbReference>
<name>A0A9D2C7H5_9MICO</name>
<proteinExistence type="predicted"/>
<comment type="caution">
    <text evidence="1">The sequence shown here is derived from an EMBL/GenBank/DDBJ whole genome shotgun (WGS) entry which is preliminary data.</text>
</comment>
<dbReference type="SUPFAM" id="SSF47598">
    <property type="entry name" value="Ribbon-helix-helix"/>
    <property type="match status" value="1"/>
</dbReference>
<dbReference type="Gene3D" id="1.10.1220.10">
    <property type="entry name" value="Met repressor-like"/>
    <property type="match status" value="1"/>
</dbReference>
<evidence type="ECO:0000313" key="2">
    <source>
        <dbReference type="Proteomes" id="UP000824005"/>
    </source>
</evidence>
<evidence type="ECO:0000313" key="1">
    <source>
        <dbReference type="EMBL" id="HIY65041.1"/>
    </source>
</evidence>
<dbReference type="AlphaFoldDB" id="A0A9D2C7H5"/>
<reference evidence="1" key="1">
    <citation type="journal article" date="2021" name="PeerJ">
        <title>Extensive microbial diversity within the chicken gut microbiome revealed by metagenomics and culture.</title>
        <authorList>
            <person name="Gilroy R."/>
            <person name="Ravi A."/>
            <person name="Getino M."/>
            <person name="Pursley I."/>
            <person name="Horton D.L."/>
            <person name="Alikhan N.F."/>
            <person name="Baker D."/>
            <person name="Gharbi K."/>
            <person name="Hall N."/>
            <person name="Watson M."/>
            <person name="Adriaenssens E.M."/>
            <person name="Foster-Nyarko E."/>
            <person name="Jarju S."/>
            <person name="Secka A."/>
            <person name="Antonio M."/>
            <person name="Oren A."/>
            <person name="Chaudhuri R.R."/>
            <person name="La Ragione R."/>
            <person name="Hildebrand F."/>
            <person name="Pallen M.J."/>
        </authorList>
    </citation>
    <scope>NUCLEOTIDE SEQUENCE</scope>
    <source>
        <strain evidence="1">ChiGjej1B1-98</strain>
    </source>
</reference>
<gene>
    <name evidence="1" type="ORF">H9830_02030</name>
</gene>
<dbReference type="EMBL" id="DXDC01000055">
    <property type="protein sequence ID" value="HIY65041.1"/>
    <property type="molecule type" value="Genomic_DNA"/>
</dbReference>